<dbReference type="RefSeq" id="WP_150309997.1">
    <property type="nucleotide sequence ID" value="NZ_VMSO01000001.1"/>
</dbReference>
<dbReference type="GO" id="GO:0007165">
    <property type="term" value="P:signal transduction"/>
    <property type="evidence" value="ECO:0007669"/>
    <property type="project" value="TreeGrafter"/>
</dbReference>
<dbReference type="Pfam" id="PF17820">
    <property type="entry name" value="PDZ_6"/>
    <property type="match status" value="1"/>
</dbReference>
<dbReference type="PANTHER" id="PTHR32060">
    <property type="entry name" value="TAIL-SPECIFIC PROTEASE"/>
    <property type="match status" value="1"/>
</dbReference>
<name>A0A5M9I165_9FIRM</name>
<accession>A0A5M9I165</accession>
<dbReference type="InterPro" id="IPR041489">
    <property type="entry name" value="PDZ_6"/>
</dbReference>
<keyword evidence="7" id="KW-0812">Transmembrane</keyword>
<dbReference type="Gene3D" id="3.90.226.10">
    <property type="entry name" value="2-enoyl-CoA Hydratase, Chain A, domain 1"/>
    <property type="match status" value="1"/>
</dbReference>
<sequence>MTDLNKDSGHEGPEETAEETVQASQAAGGTAGKQDKRNGRFSMGVLAGALGAVIIICGAAGLWKAVTGMFTGDYTSGTVSEADVNEKLDKINGLIEEYYLYDDEVDEVDEDALIDGIYSGYAEALGDPYTEYYDEEETKALYESTSGEFSGIGATMSKSLDSDEITVSNVYEDSPAEKAGLKQGDIIYQVDDHSVSGQDLETVVSWIKGEQGTDVVLHVIRGGEELELTATRDIVEVQTVTSEMKDGQIGYIAVSEFDSVTYDQFEEALNDLESQGMQGLVIDLRGNPGGSLTTVTDMLKLLLPEGTIVSTKDKYGNTEEITCDGSHEFTKPLTVLVNQYSASASEIFSGAIQDYGTGTIVGMTTYGKGVVQQLMDLGDGTCFKVTIAEYYTPSGRSINGAGVKPDVEVEYEYDEKNPEADNQLDRALEVVKTELEQE</sequence>
<keyword evidence="3 5" id="KW-0378">Hydrolase</keyword>
<dbReference type="PROSITE" id="PS50106">
    <property type="entry name" value="PDZ"/>
    <property type="match status" value="1"/>
</dbReference>
<dbReference type="InterPro" id="IPR004447">
    <property type="entry name" value="Peptidase_S41A"/>
</dbReference>
<keyword evidence="10" id="KW-1185">Reference proteome</keyword>
<dbReference type="PANTHER" id="PTHR32060:SF30">
    <property type="entry name" value="CARBOXY-TERMINAL PROCESSING PROTEASE CTPA"/>
    <property type="match status" value="1"/>
</dbReference>
<dbReference type="AlphaFoldDB" id="A0A5M9I165"/>
<evidence type="ECO:0000259" key="8">
    <source>
        <dbReference type="PROSITE" id="PS50106"/>
    </source>
</evidence>
<evidence type="ECO:0000256" key="7">
    <source>
        <dbReference type="SAM" id="Phobius"/>
    </source>
</evidence>
<keyword evidence="7" id="KW-0472">Membrane</keyword>
<dbReference type="Proteomes" id="UP000322025">
    <property type="component" value="Unassembled WGS sequence"/>
</dbReference>
<dbReference type="OrthoDB" id="9812068at2"/>
<dbReference type="Gene3D" id="2.30.42.10">
    <property type="match status" value="1"/>
</dbReference>
<evidence type="ECO:0000256" key="3">
    <source>
        <dbReference type="ARBA" id="ARBA00022801"/>
    </source>
</evidence>
<feature type="domain" description="PDZ" evidence="8">
    <location>
        <begin position="138"/>
        <end position="208"/>
    </location>
</feature>
<evidence type="ECO:0000256" key="4">
    <source>
        <dbReference type="ARBA" id="ARBA00022825"/>
    </source>
</evidence>
<dbReference type="SMART" id="SM00228">
    <property type="entry name" value="PDZ"/>
    <property type="match status" value="1"/>
</dbReference>
<protein>
    <submittedName>
        <fullName evidence="9">S41 family peptidase</fullName>
    </submittedName>
</protein>
<dbReference type="GO" id="GO:0006508">
    <property type="term" value="P:proteolysis"/>
    <property type="evidence" value="ECO:0007669"/>
    <property type="project" value="UniProtKB-KW"/>
</dbReference>
<dbReference type="Pfam" id="PF03572">
    <property type="entry name" value="Peptidase_S41"/>
    <property type="match status" value="1"/>
</dbReference>
<feature type="transmembrane region" description="Helical" evidence="7">
    <location>
        <begin position="43"/>
        <end position="63"/>
    </location>
</feature>
<comment type="caution">
    <text evidence="9">The sequence shown here is derived from an EMBL/GenBank/DDBJ whole genome shotgun (WGS) entry which is preliminary data.</text>
</comment>
<reference evidence="9" key="1">
    <citation type="submission" date="2019-07" db="EMBL/GenBank/DDBJ databases">
        <authorList>
            <person name="Wongkuna S."/>
            <person name="Scaria J."/>
        </authorList>
    </citation>
    <scope>NUCLEOTIDE SEQUENCE [LARGE SCALE GENOMIC DNA]</scope>
    <source>
        <strain evidence="9">SW178</strain>
    </source>
</reference>
<dbReference type="SMART" id="SM00245">
    <property type="entry name" value="TSPc"/>
    <property type="match status" value="1"/>
</dbReference>
<dbReference type="NCBIfam" id="TIGR00225">
    <property type="entry name" value="prc"/>
    <property type="match status" value="1"/>
</dbReference>
<dbReference type="SUPFAM" id="SSF50156">
    <property type="entry name" value="PDZ domain-like"/>
    <property type="match status" value="1"/>
</dbReference>
<evidence type="ECO:0000313" key="10">
    <source>
        <dbReference type="Proteomes" id="UP000322025"/>
    </source>
</evidence>
<dbReference type="InterPro" id="IPR005151">
    <property type="entry name" value="Tail-specific_protease"/>
</dbReference>
<dbReference type="CDD" id="cd06782">
    <property type="entry name" value="cpPDZ_CPP-like"/>
    <property type="match status" value="1"/>
</dbReference>
<gene>
    <name evidence="9" type="ORF">FNY66_00750</name>
</gene>
<evidence type="ECO:0000256" key="6">
    <source>
        <dbReference type="SAM" id="MobiDB-lite"/>
    </source>
</evidence>
<dbReference type="SUPFAM" id="SSF52096">
    <property type="entry name" value="ClpP/crotonase"/>
    <property type="match status" value="1"/>
</dbReference>
<organism evidence="9 10">
    <name type="scientific">Mediterraneibacter catenae</name>
    <dbReference type="NCBI Taxonomy" id="2594882"/>
    <lineage>
        <taxon>Bacteria</taxon>
        <taxon>Bacillati</taxon>
        <taxon>Bacillota</taxon>
        <taxon>Clostridia</taxon>
        <taxon>Lachnospirales</taxon>
        <taxon>Lachnospiraceae</taxon>
        <taxon>Mediterraneibacter</taxon>
    </lineage>
</organism>
<dbReference type="GO" id="GO:0030288">
    <property type="term" value="C:outer membrane-bounded periplasmic space"/>
    <property type="evidence" value="ECO:0007669"/>
    <property type="project" value="TreeGrafter"/>
</dbReference>
<keyword evidence="2 5" id="KW-0645">Protease</keyword>
<evidence type="ECO:0000256" key="5">
    <source>
        <dbReference type="RuleBase" id="RU004404"/>
    </source>
</evidence>
<comment type="similarity">
    <text evidence="1 5">Belongs to the peptidase S41A family.</text>
</comment>
<dbReference type="Gene3D" id="3.30.750.44">
    <property type="match status" value="1"/>
</dbReference>
<feature type="region of interest" description="Disordered" evidence="6">
    <location>
        <begin position="1"/>
        <end position="35"/>
    </location>
</feature>
<dbReference type="InterPro" id="IPR036034">
    <property type="entry name" value="PDZ_sf"/>
</dbReference>
<feature type="compositionally biased region" description="Basic and acidic residues" evidence="6">
    <location>
        <begin position="1"/>
        <end position="13"/>
    </location>
</feature>
<dbReference type="GO" id="GO:0008236">
    <property type="term" value="F:serine-type peptidase activity"/>
    <property type="evidence" value="ECO:0007669"/>
    <property type="project" value="UniProtKB-KW"/>
</dbReference>
<proteinExistence type="inferred from homology"/>
<evidence type="ECO:0000313" key="9">
    <source>
        <dbReference type="EMBL" id="KAA8502828.1"/>
    </source>
</evidence>
<dbReference type="InterPro" id="IPR001478">
    <property type="entry name" value="PDZ"/>
</dbReference>
<dbReference type="CDD" id="cd07560">
    <property type="entry name" value="Peptidase_S41_CPP"/>
    <property type="match status" value="1"/>
</dbReference>
<evidence type="ECO:0000256" key="2">
    <source>
        <dbReference type="ARBA" id="ARBA00022670"/>
    </source>
</evidence>
<evidence type="ECO:0000256" key="1">
    <source>
        <dbReference type="ARBA" id="ARBA00009179"/>
    </source>
</evidence>
<dbReference type="GO" id="GO:0004175">
    <property type="term" value="F:endopeptidase activity"/>
    <property type="evidence" value="ECO:0007669"/>
    <property type="project" value="TreeGrafter"/>
</dbReference>
<keyword evidence="4 5" id="KW-0720">Serine protease</keyword>
<keyword evidence="7" id="KW-1133">Transmembrane helix</keyword>
<dbReference type="EMBL" id="VMSO01000001">
    <property type="protein sequence ID" value="KAA8502828.1"/>
    <property type="molecule type" value="Genomic_DNA"/>
</dbReference>
<dbReference type="InterPro" id="IPR029045">
    <property type="entry name" value="ClpP/crotonase-like_dom_sf"/>
</dbReference>